<gene>
    <name evidence="1" type="primary">ORF77130</name>
</gene>
<feature type="non-terminal residue" evidence="1">
    <location>
        <position position="1"/>
    </location>
</feature>
<name>A0A0B6ZTQ7_9EUPU</name>
<feature type="non-terminal residue" evidence="1">
    <location>
        <position position="107"/>
    </location>
</feature>
<sequence>QTQCYHLLVKYFTWSRTSWEIMSASDNSQRNASIAQSSVLSSLLSMDRTCAELFHRALYLISSSRAHENHSGVMMMSLVMNRYIIRNQWDSSSSCEHHEVIHDTEHS</sequence>
<accession>A0A0B6ZTQ7</accession>
<evidence type="ECO:0000313" key="1">
    <source>
        <dbReference type="EMBL" id="CEK71145.1"/>
    </source>
</evidence>
<reference evidence="1" key="1">
    <citation type="submission" date="2014-12" db="EMBL/GenBank/DDBJ databases">
        <title>Insight into the proteome of Arion vulgaris.</title>
        <authorList>
            <person name="Aradska J."/>
            <person name="Bulat T."/>
            <person name="Smidak R."/>
            <person name="Sarate P."/>
            <person name="Gangsoo J."/>
            <person name="Sialana F."/>
            <person name="Bilban M."/>
            <person name="Lubec G."/>
        </authorList>
    </citation>
    <scope>NUCLEOTIDE SEQUENCE</scope>
    <source>
        <tissue evidence="1">Skin</tissue>
    </source>
</reference>
<protein>
    <submittedName>
        <fullName evidence="1">Uncharacterized protein</fullName>
    </submittedName>
</protein>
<dbReference type="EMBL" id="HACG01024280">
    <property type="protein sequence ID" value="CEK71145.1"/>
    <property type="molecule type" value="Transcribed_RNA"/>
</dbReference>
<dbReference type="AlphaFoldDB" id="A0A0B6ZTQ7"/>
<proteinExistence type="predicted"/>
<organism evidence="1">
    <name type="scientific">Arion vulgaris</name>
    <dbReference type="NCBI Taxonomy" id="1028688"/>
    <lineage>
        <taxon>Eukaryota</taxon>
        <taxon>Metazoa</taxon>
        <taxon>Spiralia</taxon>
        <taxon>Lophotrochozoa</taxon>
        <taxon>Mollusca</taxon>
        <taxon>Gastropoda</taxon>
        <taxon>Heterobranchia</taxon>
        <taxon>Euthyneura</taxon>
        <taxon>Panpulmonata</taxon>
        <taxon>Eupulmonata</taxon>
        <taxon>Stylommatophora</taxon>
        <taxon>Helicina</taxon>
        <taxon>Arionoidea</taxon>
        <taxon>Arionidae</taxon>
        <taxon>Arion</taxon>
    </lineage>
</organism>